<gene>
    <name evidence="1" type="ORF">ACFSE1_11490</name>
</gene>
<protein>
    <submittedName>
        <fullName evidence="1">Uncharacterized protein</fullName>
    </submittedName>
</protein>
<accession>A0ABW4M6J1</accession>
<evidence type="ECO:0000313" key="2">
    <source>
        <dbReference type="Proteomes" id="UP001597322"/>
    </source>
</evidence>
<sequence>MRNFQHYVNRFIRQIQWMVGTASYRYRKSVERRQDDELRRRFMNG</sequence>
<reference evidence="2" key="1">
    <citation type="journal article" date="2019" name="Int. J. Syst. Evol. Microbiol.">
        <title>The Global Catalogue of Microorganisms (GCM) 10K type strain sequencing project: providing services to taxonomists for standard genome sequencing and annotation.</title>
        <authorList>
            <consortium name="The Broad Institute Genomics Platform"/>
            <consortium name="The Broad Institute Genome Sequencing Center for Infectious Disease"/>
            <person name="Wu L."/>
            <person name="Ma J."/>
        </authorList>
    </citation>
    <scope>NUCLEOTIDE SEQUENCE [LARGE SCALE GENOMIC DNA]</scope>
    <source>
        <strain evidence="2">CG52</strain>
    </source>
</reference>
<comment type="caution">
    <text evidence="1">The sequence shown here is derived from an EMBL/GenBank/DDBJ whole genome shotgun (WGS) entry which is preliminary data.</text>
</comment>
<dbReference type="EMBL" id="JBHUEQ010000021">
    <property type="protein sequence ID" value="MFD1746085.1"/>
    <property type="molecule type" value="Genomic_DNA"/>
</dbReference>
<organism evidence="1 2">
    <name type="scientific">Rhizobium helianthi</name>
    <dbReference type="NCBI Taxonomy" id="1132695"/>
    <lineage>
        <taxon>Bacteria</taxon>
        <taxon>Pseudomonadati</taxon>
        <taxon>Pseudomonadota</taxon>
        <taxon>Alphaproteobacteria</taxon>
        <taxon>Hyphomicrobiales</taxon>
        <taxon>Rhizobiaceae</taxon>
        <taxon>Rhizobium/Agrobacterium group</taxon>
        <taxon>Rhizobium</taxon>
    </lineage>
</organism>
<evidence type="ECO:0000313" key="1">
    <source>
        <dbReference type="EMBL" id="MFD1746085.1"/>
    </source>
</evidence>
<name>A0ABW4M6J1_9HYPH</name>
<keyword evidence="2" id="KW-1185">Reference proteome</keyword>
<proteinExistence type="predicted"/>
<dbReference type="RefSeq" id="WP_377401019.1">
    <property type="nucleotide sequence ID" value="NZ_JBHUEQ010000021.1"/>
</dbReference>
<dbReference type="Proteomes" id="UP001597322">
    <property type="component" value="Unassembled WGS sequence"/>
</dbReference>